<keyword evidence="1" id="KW-0812">Transmembrane</keyword>
<dbReference type="RefSeq" id="WP_125433135.1">
    <property type="nucleotide sequence ID" value="NZ_RWIS01000014.1"/>
</dbReference>
<feature type="transmembrane region" description="Helical" evidence="1">
    <location>
        <begin position="12"/>
        <end position="33"/>
    </location>
</feature>
<evidence type="ECO:0000313" key="2">
    <source>
        <dbReference type="EMBL" id="RSK24994.1"/>
    </source>
</evidence>
<sequence length="100" mass="10946">MSATAPLLPGGLPLFTVLLVWGTCLGLGFLLGLYDRQLRPLGPQLPFYLMVIVSFTAFLHVMFEGFSRPLPLGIMLLYAGGSLLTGLVFGWLGLRLARFF</sequence>
<organism evidence="2 3">
    <name type="scientific">Hymenobacter metallilatus</name>
    <dbReference type="NCBI Taxonomy" id="2493666"/>
    <lineage>
        <taxon>Bacteria</taxon>
        <taxon>Pseudomonadati</taxon>
        <taxon>Bacteroidota</taxon>
        <taxon>Cytophagia</taxon>
        <taxon>Cytophagales</taxon>
        <taxon>Hymenobacteraceae</taxon>
        <taxon>Hymenobacter</taxon>
    </lineage>
</organism>
<feature type="transmembrane region" description="Helical" evidence="1">
    <location>
        <begin position="45"/>
        <end position="63"/>
    </location>
</feature>
<reference evidence="2 3" key="1">
    <citation type="submission" date="2018-12" db="EMBL/GenBank/DDBJ databases">
        <authorList>
            <person name="Feng G."/>
            <person name="Zhu H."/>
        </authorList>
    </citation>
    <scope>NUCLEOTIDE SEQUENCE [LARGE SCALE GENOMIC DNA]</scope>
    <source>
        <strain evidence="2 3">9PBR-2</strain>
    </source>
</reference>
<keyword evidence="3" id="KW-1185">Reference proteome</keyword>
<proteinExistence type="predicted"/>
<name>A0A428IZS6_9BACT</name>
<dbReference type="AlphaFoldDB" id="A0A428IZS6"/>
<evidence type="ECO:0000256" key="1">
    <source>
        <dbReference type="SAM" id="Phobius"/>
    </source>
</evidence>
<gene>
    <name evidence="2" type="ORF">EI290_18395</name>
</gene>
<comment type="caution">
    <text evidence="2">The sequence shown here is derived from an EMBL/GenBank/DDBJ whole genome shotgun (WGS) entry which is preliminary data.</text>
</comment>
<keyword evidence="1" id="KW-1133">Transmembrane helix</keyword>
<dbReference type="EMBL" id="RWIS01000014">
    <property type="protein sequence ID" value="RSK24994.1"/>
    <property type="molecule type" value="Genomic_DNA"/>
</dbReference>
<protein>
    <submittedName>
        <fullName evidence="2">Uncharacterized protein</fullName>
    </submittedName>
</protein>
<keyword evidence="1" id="KW-0472">Membrane</keyword>
<accession>A0A428IZS6</accession>
<evidence type="ECO:0000313" key="3">
    <source>
        <dbReference type="Proteomes" id="UP000280066"/>
    </source>
</evidence>
<dbReference type="Proteomes" id="UP000280066">
    <property type="component" value="Unassembled WGS sequence"/>
</dbReference>
<feature type="transmembrane region" description="Helical" evidence="1">
    <location>
        <begin position="75"/>
        <end position="94"/>
    </location>
</feature>